<dbReference type="Proteomes" id="UP000293568">
    <property type="component" value="Chromosome"/>
</dbReference>
<gene>
    <name evidence="4" type="ORF">ET464_08995</name>
</gene>
<feature type="domain" description="Nudix hydrolase" evidence="3">
    <location>
        <begin position="25"/>
        <end position="171"/>
    </location>
</feature>
<evidence type="ECO:0000259" key="3">
    <source>
        <dbReference type="PROSITE" id="PS51462"/>
    </source>
</evidence>
<dbReference type="InterPro" id="IPR020084">
    <property type="entry name" value="NUDIX_hydrolase_CS"/>
</dbReference>
<dbReference type="Pfam" id="PF00293">
    <property type="entry name" value="NUDIX"/>
    <property type="match status" value="1"/>
</dbReference>
<evidence type="ECO:0000256" key="2">
    <source>
        <dbReference type="ARBA" id="ARBA00022801"/>
    </source>
</evidence>
<protein>
    <submittedName>
        <fullName evidence="4">NUDIX hydrolase</fullName>
    </submittedName>
</protein>
<dbReference type="Gene3D" id="1.10.10.10">
    <property type="entry name" value="Winged helix-like DNA-binding domain superfamily/Winged helix DNA-binding domain"/>
    <property type="match status" value="1"/>
</dbReference>
<dbReference type="CDD" id="cd18873">
    <property type="entry name" value="NUDIX_NadM_like"/>
    <property type="match status" value="1"/>
</dbReference>
<dbReference type="AlphaFoldDB" id="A0A4P6ETL5"/>
<accession>A0A4P6ETL5</accession>
<dbReference type="EMBL" id="CP035492">
    <property type="protein sequence ID" value="QAY66530.1"/>
    <property type="molecule type" value="Genomic_DNA"/>
</dbReference>
<comment type="similarity">
    <text evidence="1">Belongs to the Nudix hydrolase family.</text>
</comment>
<dbReference type="Gene3D" id="3.90.79.10">
    <property type="entry name" value="Nucleoside Triphosphate Pyrophosphohydrolase"/>
    <property type="match status" value="1"/>
</dbReference>
<dbReference type="InterPro" id="IPR054105">
    <property type="entry name" value="WHD_NrtR"/>
</dbReference>
<proteinExistence type="inferred from homology"/>
<dbReference type="PANTHER" id="PTHR43736:SF1">
    <property type="entry name" value="DIHYDRONEOPTERIN TRIPHOSPHATE DIPHOSPHATASE"/>
    <property type="match status" value="1"/>
</dbReference>
<dbReference type="SUPFAM" id="SSF46785">
    <property type="entry name" value="Winged helix' DNA-binding domain"/>
    <property type="match status" value="1"/>
</dbReference>
<name>A0A4P6ETL5_9BACL</name>
<keyword evidence="5" id="KW-1185">Reference proteome</keyword>
<dbReference type="InterPro" id="IPR036388">
    <property type="entry name" value="WH-like_DNA-bd_sf"/>
</dbReference>
<dbReference type="InterPro" id="IPR036390">
    <property type="entry name" value="WH_DNA-bd_sf"/>
</dbReference>
<dbReference type="GO" id="GO:0016787">
    <property type="term" value="F:hydrolase activity"/>
    <property type="evidence" value="ECO:0007669"/>
    <property type="project" value="UniProtKB-KW"/>
</dbReference>
<dbReference type="InterPro" id="IPR000086">
    <property type="entry name" value="NUDIX_hydrolase_dom"/>
</dbReference>
<dbReference type="OrthoDB" id="9786141at2"/>
<organism evidence="4 5">
    <name type="scientific">Paenibacillus protaetiae</name>
    <dbReference type="NCBI Taxonomy" id="2509456"/>
    <lineage>
        <taxon>Bacteria</taxon>
        <taxon>Bacillati</taxon>
        <taxon>Bacillota</taxon>
        <taxon>Bacilli</taxon>
        <taxon>Bacillales</taxon>
        <taxon>Paenibacillaceae</taxon>
        <taxon>Paenibacillus</taxon>
    </lineage>
</organism>
<sequence>MRYESEEEALKHYDPKQYRTPDGYTSDIAVFTIISDYVAPNKPPLRTLKLMLIRRARFDKDGNANIQGGKWALPGGFIGPEEMAYDAASRELSEETGVEGIHIRHYGVYDRPGRDRRGWIISNAHYAIVPENYLEKRKAADDAEEVALFTMEEVERLDLAFDHRELIQDAYDTIKKHMLLTTVARNFLPPEFTLSELQSVLLTVTDSPKVAKYSTFRNRAERLPFIEVVKEGGEPKTTSRNSKRPSILYRFKEGEPLESIYF</sequence>
<evidence type="ECO:0000256" key="1">
    <source>
        <dbReference type="ARBA" id="ARBA00005582"/>
    </source>
</evidence>
<dbReference type="InterPro" id="IPR015797">
    <property type="entry name" value="NUDIX_hydrolase-like_dom_sf"/>
</dbReference>
<dbReference type="Pfam" id="PF21906">
    <property type="entry name" value="WHD_NrtR"/>
    <property type="match status" value="1"/>
</dbReference>
<dbReference type="SUPFAM" id="SSF55811">
    <property type="entry name" value="Nudix"/>
    <property type="match status" value="1"/>
</dbReference>
<dbReference type="PROSITE" id="PS51462">
    <property type="entry name" value="NUDIX"/>
    <property type="match status" value="1"/>
</dbReference>
<dbReference type="RefSeq" id="WP_129440204.1">
    <property type="nucleotide sequence ID" value="NZ_CP035492.1"/>
</dbReference>
<dbReference type="KEGG" id="pprt:ET464_08995"/>
<dbReference type="PANTHER" id="PTHR43736">
    <property type="entry name" value="ADP-RIBOSE PYROPHOSPHATASE"/>
    <property type="match status" value="1"/>
</dbReference>
<evidence type="ECO:0000313" key="4">
    <source>
        <dbReference type="EMBL" id="QAY66530.1"/>
    </source>
</evidence>
<evidence type="ECO:0000313" key="5">
    <source>
        <dbReference type="Proteomes" id="UP000293568"/>
    </source>
</evidence>
<keyword evidence="2 4" id="KW-0378">Hydrolase</keyword>
<dbReference type="PROSITE" id="PS00893">
    <property type="entry name" value="NUDIX_BOX"/>
    <property type="match status" value="1"/>
</dbReference>
<reference evidence="4 5" key="1">
    <citation type="submission" date="2019-01" db="EMBL/GenBank/DDBJ databases">
        <title>Genome sequencing of strain FW100M-2.</title>
        <authorList>
            <person name="Heo J."/>
            <person name="Kim S.-J."/>
            <person name="Kim J.-S."/>
            <person name="Hong S.-B."/>
            <person name="Kwon S.-W."/>
        </authorList>
    </citation>
    <scope>NUCLEOTIDE SEQUENCE [LARGE SCALE GENOMIC DNA]</scope>
    <source>
        <strain evidence="4 5">FW100M-2</strain>
    </source>
</reference>